<name>A0ABR5FKR8_9MYCO</name>
<dbReference type="Pfam" id="PF01381">
    <property type="entry name" value="HTH_3"/>
    <property type="match status" value="1"/>
</dbReference>
<dbReference type="InterPro" id="IPR001387">
    <property type="entry name" value="Cro/C1-type_HTH"/>
</dbReference>
<gene>
    <name evidence="2" type="ORF">ABW16_01950</name>
</gene>
<dbReference type="InterPro" id="IPR010982">
    <property type="entry name" value="Lambda_DNA-bd_dom_sf"/>
</dbReference>
<dbReference type="Proteomes" id="UP000036464">
    <property type="component" value="Unassembled WGS sequence"/>
</dbReference>
<sequence>MRRPTLTPNAEGFSRLAAHAGIADNYLALANRIGVNASTVSRIMRGQHEPSGRFIAAVLNEFGISWFHELFDVHGGKTA</sequence>
<evidence type="ECO:0000313" key="2">
    <source>
        <dbReference type="EMBL" id="KLO31613.1"/>
    </source>
</evidence>
<evidence type="ECO:0000313" key="3">
    <source>
        <dbReference type="Proteomes" id="UP000036464"/>
    </source>
</evidence>
<dbReference type="RefSeq" id="WP_047317399.1">
    <property type="nucleotide sequence ID" value="NZ_LDPO01000001.1"/>
</dbReference>
<dbReference type="Gene3D" id="1.10.260.40">
    <property type="entry name" value="lambda repressor-like DNA-binding domains"/>
    <property type="match status" value="1"/>
</dbReference>
<dbReference type="EMBL" id="LDPO01000001">
    <property type="protein sequence ID" value="KLO31613.1"/>
    <property type="molecule type" value="Genomic_DNA"/>
</dbReference>
<accession>A0ABR5FKR8</accession>
<evidence type="ECO:0000259" key="1">
    <source>
        <dbReference type="PROSITE" id="PS50943"/>
    </source>
</evidence>
<proteinExistence type="predicted"/>
<protein>
    <recommendedName>
        <fullName evidence="1">HTH cro/C1-type domain-containing protein</fullName>
    </recommendedName>
</protein>
<dbReference type="SUPFAM" id="SSF47413">
    <property type="entry name" value="lambda repressor-like DNA-binding domains"/>
    <property type="match status" value="1"/>
</dbReference>
<organism evidence="2 3">
    <name type="scientific">Mycolicibacter heraklionensis</name>
    <dbReference type="NCBI Taxonomy" id="512402"/>
    <lineage>
        <taxon>Bacteria</taxon>
        <taxon>Bacillati</taxon>
        <taxon>Actinomycetota</taxon>
        <taxon>Actinomycetes</taxon>
        <taxon>Mycobacteriales</taxon>
        <taxon>Mycobacteriaceae</taxon>
        <taxon>Mycolicibacter</taxon>
    </lineage>
</organism>
<comment type="caution">
    <text evidence="2">The sequence shown here is derived from an EMBL/GenBank/DDBJ whole genome shotgun (WGS) entry which is preliminary data.</text>
</comment>
<keyword evidence="3" id="KW-1185">Reference proteome</keyword>
<reference evidence="2 3" key="1">
    <citation type="submission" date="2015-05" db="EMBL/GenBank/DDBJ databases">
        <title>Genome sequence of Mycobacterium heraklionense Davo strain.</title>
        <authorList>
            <person name="Greninger A.L."/>
            <person name="Cunningham G."/>
            <person name="Miller S."/>
        </authorList>
    </citation>
    <scope>NUCLEOTIDE SEQUENCE [LARGE SCALE GENOMIC DNA]</scope>
    <source>
        <strain evidence="2 3">Davo</strain>
    </source>
</reference>
<feature type="domain" description="HTH cro/C1-type" evidence="1">
    <location>
        <begin position="28"/>
        <end position="67"/>
    </location>
</feature>
<dbReference type="PROSITE" id="PS50943">
    <property type="entry name" value="HTH_CROC1"/>
    <property type="match status" value="1"/>
</dbReference>
<dbReference type="CDD" id="cd00093">
    <property type="entry name" value="HTH_XRE"/>
    <property type="match status" value="1"/>
</dbReference>